<feature type="transmembrane region" description="Helical" evidence="7">
    <location>
        <begin position="72"/>
        <end position="95"/>
    </location>
</feature>
<feature type="transmembrane region" description="Helical" evidence="7">
    <location>
        <begin position="212"/>
        <end position="233"/>
    </location>
</feature>
<dbReference type="InterPro" id="IPR050925">
    <property type="entry name" value="Rhomboid_protease_S54"/>
</dbReference>
<dbReference type="InterPro" id="IPR035952">
    <property type="entry name" value="Rhomboid-like_sf"/>
</dbReference>
<organism evidence="9 10">
    <name type="scientific">Nonomuraea jabiensis</name>
    <dbReference type="NCBI Taxonomy" id="882448"/>
    <lineage>
        <taxon>Bacteria</taxon>
        <taxon>Bacillati</taxon>
        <taxon>Actinomycetota</taxon>
        <taxon>Actinomycetes</taxon>
        <taxon>Streptosporangiales</taxon>
        <taxon>Streptosporangiaceae</taxon>
        <taxon>Nonomuraea</taxon>
    </lineage>
</organism>
<keyword evidence="4" id="KW-0378">Hydrolase</keyword>
<evidence type="ECO:0000256" key="2">
    <source>
        <dbReference type="ARBA" id="ARBA00009045"/>
    </source>
</evidence>
<evidence type="ECO:0000256" key="4">
    <source>
        <dbReference type="ARBA" id="ARBA00022801"/>
    </source>
</evidence>
<feature type="transmembrane region" description="Helical" evidence="7">
    <location>
        <begin position="270"/>
        <end position="291"/>
    </location>
</feature>
<dbReference type="GO" id="GO:0006508">
    <property type="term" value="P:proteolysis"/>
    <property type="evidence" value="ECO:0007669"/>
    <property type="project" value="UniProtKB-KW"/>
</dbReference>
<feature type="transmembrane region" description="Helical" evidence="7">
    <location>
        <begin position="186"/>
        <end position="205"/>
    </location>
</feature>
<name>A0A7W9G2P3_9ACTN</name>
<keyword evidence="3 7" id="KW-0812">Transmembrane</keyword>
<keyword evidence="10" id="KW-1185">Reference proteome</keyword>
<accession>A0A7W9G2P3</accession>
<protein>
    <submittedName>
        <fullName evidence="9">Membrane associated rhomboid family serine protease</fullName>
    </submittedName>
</protein>
<evidence type="ECO:0000256" key="1">
    <source>
        <dbReference type="ARBA" id="ARBA00004141"/>
    </source>
</evidence>
<evidence type="ECO:0000313" key="10">
    <source>
        <dbReference type="Proteomes" id="UP000579153"/>
    </source>
</evidence>
<dbReference type="InterPro" id="IPR022764">
    <property type="entry name" value="Peptidase_S54_rhomboid_dom"/>
</dbReference>
<evidence type="ECO:0000256" key="7">
    <source>
        <dbReference type="SAM" id="Phobius"/>
    </source>
</evidence>
<reference evidence="9 10" key="1">
    <citation type="submission" date="2020-08" db="EMBL/GenBank/DDBJ databases">
        <title>Sequencing the genomes of 1000 actinobacteria strains.</title>
        <authorList>
            <person name="Klenk H.-P."/>
        </authorList>
    </citation>
    <scope>NUCLEOTIDE SEQUENCE [LARGE SCALE GENOMIC DNA]</scope>
    <source>
        <strain evidence="9 10">DSM 45507</strain>
    </source>
</reference>
<sequence length="294" mass="31283">MTSQPPSPPPQPEQPAEAVPTCYRHPEKETWVRCQRCERPICPDCMRDAAVGFQCPECVAEGNRGIRQAKSAFGGSVVNTPIVTYAILALTVLGFGAQYLTGNAVGAALAMWQPGVAEGQYYRLITVAFVHSTDNFLHILFNGWAIFVIGPYLERAFGHLRFAAIYLISALGGSVLGLWLDPMPTPTVGASGAVFGLFGAMFVVGRRLKLDVRGITLVIGLNLVITFVLPAISGLRISWTGHVGGLIVGTLLAAALAYAPKNNRPLWQGLAIVGALAVLAVLVMVRVSAILSMG</sequence>
<keyword evidence="9" id="KW-0645">Protease</keyword>
<comment type="caution">
    <text evidence="9">The sequence shown here is derived from an EMBL/GenBank/DDBJ whole genome shotgun (WGS) entry which is preliminary data.</text>
</comment>
<dbReference type="RefSeq" id="WP_185069700.1">
    <property type="nucleotide sequence ID" value="NZ_JACHMB010000001.1"/>
</dbReference>
<comment type="similarity">
    <text evidence="2">Belongs to the peptidase S54 family.</text>
</comment>
<dbReference type="SUPFAM" id="SSF144091">
    <property type="entry name" value="Rhomboid-like"/>
    <property type="match status" value="1"/>
</dbReference>
<dbReference type="PANTHER" id="PTHR43731:SF14">
    <property type="entry name" value="PRESENILIN-ASSOCIATED RHOMBOID-LIKE PROTEIN, MITOCHONDRIAL"/>
    <property type="match status" value="1"/>
</dbReference>
<feature type="transmembrane region" description="Helical" evidence="7">
    <location>
        <begin position="136"/>
        <end position="153"/>
    </location>
</feature>
<gene>
    <name evidence="9" type="ORF">HD596_002876</name>
</gene>
<evidence type="ECO:0000259" key="8">
    <source>
        <dbReference type="Pfam" id="PF01694"/>
    </source>
</evidence>
<dbReference type="PANTHER" id="PTHR43731">
    <property type="entry name" value="RHOMBOID PROTEASE"/>
    <property type="match status" value="1"/>
</dbReference>
<feature type="transmembrane region" description="Helical" evidence="7">
    <location>
        <begin position="239"/>
        <end position="258"/>
    </location>
</feature>
<dbReference type="GO" id="GO:0016020">
    <property type="term" value="C:membrane"/>
    <property type="evidence" value="ECO:0007669"/>
    <property type="project" value="UniProtKB-SubCell"/>
</dbReference>
<proteinExistence type="inferred from homology"/>
<feature type="transmembrane region" description="Helical" evidence="7">
    <location>
        <begin position="160"/>
        <end position="180"/>
    </location>
</feature>
<comment type="subcellular location">
    <subcellularLocation>
        <location evidence="1">Membrane</location>
        <topology evidence="1">Multi-pass membrane protein</topology>
    </subcellularLocation>
</comment>
<keyword evidence="5 7" id="KW-1133">Transmembrane helix</keyword>
<dbReference type="Gene3D" id="1.20.1540.10">
    <property type="entry name" value="Rhomboid-like"/>
    <property type="match status" value="1"/>
</dbReference>
<dbReference type="Pfam" id="PF01694">
    <property type="entry name" value="Rhomboid"/>
    <property type="match status" value="1"/>
</dbReference>
<evidence type="ECO:0000256" key="6">
    <source>
        <dbReference type="ARBA" id="ARBA00023136"/>
    </source>
</evidence>
<evidence type="ECO:0000256" key="3">
    <source>
        <dbReference type="ARBA" id="ARBA00022692"/>
    </source>
</evidence>
<dbReference type="Proteomes" id="UP000579153">
    <property type="component" value="Unassembled WGS sequence"/>
</dbReference>
<keyword evidence="6 7" id="KW-0472">Membrane</keyword>
<dbReference type="EMBL" id="JACHMB010000001">
    <property type="protein sequence ID" value="MBB5776120.1"/>
    <property type="molecule type" value="Genomic_DNA"/>
</dbReference>
<feature type="domain" description="Peptidase S54 rhomboid" evidence="8">
    <location>
        <begin position="119"/>
        <end position="257"/>
    </location>
</feature>
<dbReference type="AlphaFoldDB" id="A0A7W9G2P3"/>
<dbReference type="GO" id="GO:0004252">
    <property type="term" value="F:serine-type endopeptidase activity"/>
    <property type="evidence" value="ECO:0007669"/>
    <property type="project" value="InterPro"/>
</dbReference>
<evidence type="ECO:0000256" key="5">
    <source>
        <dbReference type="ARBA" id="ARBA00022989"/>
    </source>
</evidence>
<evidence type="ECO:0000313" key="9">
    <source>
        <dbReference type="EMBL" id="MBB5776120.1"/>
    </source>
</evidence>